<keyword evidence="9" id="KW-0234">DNA repair</keyword>
<evidence type="ECO:0000256" key="5">
    <source>
        <dbReference type="ARBA" id="ARBA00022705"/>
    </source>
</evidence>
<evidence type="ECO:0000256" key="2">
    <source>
        <dbReference type="ARBA" id="ARBA00012417"/>
    </source>
</evidence>
<dbReference type="GO" id="GO:0006302">
    <property type="term" value="P:double-strand break repair"/>
    <property type="evidence" value="ECO:0007669"/>
    <property type="project" value="TreeGrafter"/>
</dbReference>
<dbReference type="InterPro" id="IPR020045">
    <property type="entry name" value="DNA_polI_H3TH"/>
</dbReference>
<comment type="similarity">
    <text evidence="1">Belongs to the DNA polymerase type-A family.</text>
</comment>
<keyword evidence="6" id="KW-0227">DNA damage</keyword>
<dbReference type="SMART" id="SM00482">
    <property type="entry name" value="POLAc"/>
    <property type="match status" value="1"/>
</dbReference>
<dbReference type="InterPro" id="IPR008918">
    <property type="entry name" value="HhH2"/>
</dbReference>
<feature type="domain" description="DNA-directed DNA polymerase family A palm" evidence="13">
    <location>
        <begin position="562"/>
        <end position="772"/>
    </location>
</feature>
<dbReference type="FunFam" id="1.10.150.20:FF:000002">
    <property type="entry name" value="DNA polymerase I"/>
    <property type="match status" value="1"/>
</dbReference>
<dbReference type="Gene3D" id="1.10.150.20">
    <property type="entry name" value="5' to 3' exonuclease, C-terminal subdomain"/>
    <property type="match status" value="2"/>
</dbReference>
<keyword evidence="8" id="KW-0238">DNA-binding</keyword>
<dbReference type="EMBL" id="MFKV01000005">
    <property type="protein sequence ID" value="OGG50924.1"/>
    <property type="molecule type" value="Genomic_DNA"/>
</dbReference>
<dbReference type="Gene3D" id="1.20.1060.10">
    <property type="entry name" value="Taq DNA Polymerase, Chain T, domain 4"/>
    <property type="match status" value="1"/>
</dbReference>
<evidence type="ECO:0000313" key="15">
    <source>
        <dbReference type="Proteomes" id="UP000178370"/>
    </source>
</evidence>
<dbReference type="PANTHER" id="PTHR10133:SF27">
    <property type="entry name" value="DNA POLYMERASE NU"/>
    <property type="match status" value="1"/>
</dbReference>
<dbReference type="Proteomes" id="UP000178370">
    <property type="component" value="Unassembled WGS sequence"/>
</dbReference>
<evidence type="ECO:0000256" key="3">
    <source>
        <dbReference type="ARBA" id="ARBA00022679"/>
    </source>
</evidence>
<evidence type="ECO:0000256" key="10">
    <source>
        <dbReference type="ARBA" id="ARBA00049244"/>
    </source>
</evidence>
<dbReference type="Gene3D" id="3.30.70.370">
    <property type="match status" value="1"/>
</dbReference>
<dbReference type="Pfam" id="PF01367">
    <property type="entry name" value="5_3_exonuc"/>
    <property type="match status" value="1"/>
</dbReference>
<organism evidence="14 15">
    <name type="scientific">Candidatus Kaiserbacteria bacterium RIFCSPHIGHO2_01_FULL_54_36</name>
    <dbReference type="NCBI Taxonomy" id="1798482"/>
    <lineage>
        <taxon>Bacteria</taxon>
        <taxon>Candidatus Kaiseribacteriota</taxon>
    </lineage>
</organism>
<dbReference type="InterPro" id="IPR036279">
    <property type="entry name" value="5-3_exonuclease_C_sf"/>
</dbReference>
<dbReference type="CDD" id="cd09859">
    <property type="entry name" value="PIN_53EXO"/>
    <property type="match status" value="1"/>
</dbReference>
<keyword evidence="5" id="KW-0235">DNA replication</keyword>
<evidence type="ECO:0000256" key="4">
    <source>
        <dbReference type="ARBA" id="ARBA00022695"/>
    </source>
</evidence>
<dbReference type="InterPro" id="IPR001098">
    <property type="entry name" value="DNA-dir_DNA_pol_A_palm_dom"/>
</dbReference>
<dbReference type="Pfam" id="PF00476">
    <property type="entry name" value="DNA_pol_A"/>
    <property type="match status" value="1"/>
</dbReference>
<dbReference type="PANTHER" id="PTHR10133">
    <property type="entry name" value="DNA POLYMERASE I"/>
    <property type="match status" value="1"/>
</dbReference>
<comment type="caution">
    <text evidence="14">The sequence shown here is derived from an EMBL/GenBank/DDBJ whole genome shotgun (WGS) entry which is preliminary data.</text>
</comment>
<keyword evidence="7" id="KW-0239">DNA-directed DNA polymerase</keyword>
<evidence type="ECO:0000313" key="14">
    <source>
        <dbReference type="EMBL" id="OGG50924.1"/>
    </source>
</evidence>
<dbReference type="SUPFAM" id="SSF47807">
    <property type="entry name" value="5' to 3' exonuclease, C-terminal subdomain"/>
    <property type="match status" value="1"/>
</dbReference>
<dbReference type="AlphaFoldDB" id="A0A1F6CP41"/>
<feature type="domain" description="5'-3' exonuclease" evidence="12">
    <location>
        <begin position="32"/>
        <end position="302"/>
    </location>
</feature>
<dbReference type="GO" id="GO:0003887">
    <property type="term" value="F:DNA-directed DNA polymerase activity"/>
    <property type="evidence" value="ECO:0007669"/>
    <property type="project" value="UniProtKB-KW"/>
</dbReference>
<dbReference type="InterPro" id="IPR029060">
    <property type="entry name" value="PIN-like_dom_sf"/>
</dbReference>
<dbReference type="FunFam" id="1.10.150.20:FF:000003">
    <property type="entry name" value="DNA polymerase I"/>
    <property type="match status" value="1"/>
</dbReference>
<dbReference type="Pfam" id="PF02739">
    <property type="entry name" value="5_3_exonuc_N"/>
    <property type="match status" value="1"/>
</dbReference>
<sequence>MSKKKKTETSADKKEKKPLDEARGKPFDNTQGKPLRLVLLDSHAILHRAYHALPDFSSSKDEPTGALYGLMLMLFKIAESLKPDYIIAARDLPGATHRHEMFEAYKAKRIKADDQLVAQLERAPGVFEAFGIPVYEYPGFEADDVLGTIVQKVSARRDLETIIATGDMDTLQLVAPRVRVFTLRKGLSDTVIYDEEAVRERYGFEPERMVDYKALRGDPSDNIPGIKGIGEKTATDLIKEFGTLDDIYKALESNSESFTKKVKPRIVELLKAGKADAAFSKTLATIQPNVPIAFELPRQHWHLVEHAQTIMDLCDTLEFKSLKERVAKLVGAPVEQKSEEAQSVNTQELRETSIALWLLRSDITNPTLEDILREAKTDDFDKARGIIFTELRATGKLAEIFEKIEKPLIPIVDRMNSAGVYIDAPHLKDLAREYSKELGVLAGRIYQHAGHEFNINSPKQLGDVLYDELKITPERQKKTAGGQRTTREEELTKLSALHPVIADILAYRELQKLLSTYIEKMPALLGKDSRLRAEFLQTGTVTGRIGCQNPNLQNIPIKTELGRRIRSAFAAPRGRVLVSLDYSQIELRIAAGLSGDEKLVRIFKSGGDVHTAVAAEVFDVPPELVDREMRRRAKVINFGILYGMGVNALRANLGAAVSRDEAATFLAEYFKNFSGLARYIERTKAEAAGRGYTETLFGRRRYFPGLQSSLPGLRAQAERMAINAPMQGTQADIIKLAMVEADSLIVQHGWRTKSELVLQVHDELVYELDRDIAQEAAIVIREAMEKVAPTQELSGVPIVAQASVGSDWGTMQKIER</sequence>
<dbReference type="FunFam" id="1.20.1060.10:FF:000001">
    <property type="entry name" value="DNA polymerase I"/>
    <property type="match status" value="1"/>
</dbReference>
<accession>A0A1F6CP41</accession>
<gene>
    <name evidence="14" type="ORF">A2763_02705</name>
</gene>
<evidence type="ECO:0000259" key="12">
    <source>
        <dbReference type="SMART" id="SM00475"/>
    </source>
</evidence>
<dbReference type="EC" id="2.7.7.7" evidence="2"/>
<feature type="region of interest" description="Disordered" evidence="11">
    <location>
        <begin position="1"/>
        <end position="29"/>
    </location>
</feature>
<evidence type="ECO:0000256" key="6">
    <source>
        <dbReference type="ARBA" id="ARBA00022763"/>
    </source>
</evidence>
<evidence type="ECO:0000259" key="13">
    <source>
        <dbReference type="SMART" id="SM00482"/>
    </source>
</evidence>
<dbReference type="InterPro" id="IPR043502">
    <property type="entry name" value="DNA/RNA_pol_sf"/>
</dbReference>
<feature type="compositionally biased region" description="Basic and acidic residues" evidence="11">
    <location>
        <begin position="7"/>
        <end position="26"/>
    </location>
</feature>
<comment type="catalytic activity">
    <reaction evidence="10">
        <text>DNA(n) + a 2'-deoxyribonucleoside 5'-triphosphate = DNA(n+1) + diphosphate</text>
        <dbReference type="Rhea" id="RHEA:22508"/>
        <dbReference type="Rhea" id="RHEA-COMP:17339"/>
        <dbReference type="Rhea" id="RHEA-COMP:17340"/>
        <dbReference type="ChEBI" id="CHEBI:33019"/>
        <dbReference type="ChEBI" id="CHEBI:61560"/>
        <dbReference type="ChEBI" id="CHEBI:173112"/>
        <dbReference type="EC" id="2.7.7.7"/>
    </reaction>
</comment>
<reference evidence="14 15" key="1">
    <citation type="journal article" date="2016" name="Nat. Commun.">
        <title>Thousands of microbial genomes shed light on interconnected biogeochemical processes in an aquifer system.</title>
        <authorList>
            <person name="Anantharaman K."/>
            <person name="Brown C.T."/>
            <person name="Hug L.A."/>
            <person name="Sharon I."/>
            <person name="Castelle C.J."/>
            <person name="Probst A.J."/>
            <person name="Thomas B.C."/>
            <person name="Singh A."/>
            <person name="Wilkins M.J."/>
            <person name="Karaoz U."/>
            <person name="Brodie E.L."/>
            <person name="Williams K.H."/>
            <person name="Hubbard S.S."/>
            <person name="Banfield J.F."/>
        </authorList>
    </citation>
    <scope>NUCLEOTIDE SEQUENCE [LARGE SCALE GENOMIC DNA]</scope>
</reference>
<dbReference type="PRINTS" id="PR00868">
    <property type="entry name" value="DNAPOLI"/>
</dbReference>
<evidence type="ECO:0000256" key="8">
    <source>
        <dbReference type="ARBA" id="ARBA00023125"/>
    </source>
</evidence>
<dbReference type="SMART" id="SM00279">
    <property type="entry name" value="HhH2"/>
    <property type="match status" value="1"/>
</dbReference>
<dbReference type="GO" id="GO:0006261">
    <property type="term" value="P:DNA-templated DNA replication"/>
    <property type="evidence" value="ECO:0007669"/>
    <property type="project" value="InterPro"/>
</dbReference>
<protein>
    <recommendedName>
        <fullName evidence="2">DNA-directed DNA polymerase</fullName>
        <ecNumber evidence="2">2.7.7.7</ecNumber>
    </recommendedName>
</protein>
<dbReference type="Gene3D" id="3.40.50.1010">
    <property type="entry name" value="5'-nuclease"/>
    <property type="match status" value="1"/>
</dbReference>
<dbReference type="PROSITE" id="PS00447">
    <property type="entry name" value="DNA_POLYMERASE_A"/>
    <property type="match status" value="1"/>
</dbReference>
<dbReference type="SUPFAM" id="SSF88723">
    <property type="entry name" value="PIN domain-like"/>
    <property type="match status" value="1"/>
</dbReference>
<name>A0A1F6CP41_9BACT</name>
<evidence type="ECO:0000256" key="11">
    <source>
        <dbReference type="SAM" id="MobiDB-lite"/>
    </source>
</evidence>
<dbReference type="CDD" id="cd09898">
    <property type="entry name" value="H3TH_53EXO"/>
    <property type="match status" value="1"/>
</dbReference>
<dbReference type="SMART" id="SM00475">
    <property type="entry name" value="53EXOc"/>
    <property type="match status" value="1"/>
</dbReference>
<proteinExistence type="inferred from homology"/>
<evidence type="ECO:0000256" key="1">
    <source>
        <dbReference type="ARBA" id="ARBA00007705"/>
    </source>
</evidence>
<dbReference type="GO" id="GO:0003677">
    <property type="term" value="F:DNA binding"/>
    <property type="evidence" value="ECO:0007669"/>
    <property type="project" value="UniProtKB-KW"/>
</dbReference>
<dbReference type="CDD" id="cd08637">
    <property type="entry name" value="DNA_pol_A_pol_I_C"/>
    <property type="match status" value="1"/>
</dbReference>
<dbReference type="InterPro" id="IPR019760">
    <property type="entry name" value="DNA-dir_DNA_pol_A_CS"/>
</dbReference>
<dbReference type="STRING" id="1798482.A2763_02705"/>
<dbReference type="InterPro" id="IPR020046">
    <property type="entry name" value="5-3_exonucl_a-hlix_arch_N"/>
</dbReference>
<dbReference type="InterPro" id="IPR002421">
    <property type="entry name" value="5-3_exonuclease"/>
</dbReference>
<dbReference type="InterPro" id="IPR002298">
    <property type="entry name" value="DNA_polymerase_A"/>
</dbReference>
<keyword evidence="4" id="KW-0548">Nucleotidyltransferase</keyword>
<dbReference type="GO" id="GO:0008409">
    <property type="term" value="F:5'-3' exonuclease activity"/>
    <property type="evidence" value="ECO:0007669"/>
    <property type="project" value="InterPro"/>
</dbReference>
<keyword evidence="3" id="KW-0808">Transferase</keyword>
<dbReference type="SUPFAM" id="SSF56672">
    <property type="entry name" value="DNA/RNA polymerases"/>
    <property type="match status" value="1"/>
</dbReference>
<evidence type="ECO:0000256" key="7">
    <source>
        <dbReference type="ARBA" id="ARBA00022932"/>
    </source>
</evidence>
<evidence type="ECO:0000256" key="9">
    <source>
        <dbReference type="ARBA" id="ARBA00023204"/>
    </source>
</evidence>